<dbReference type="KEGG" id="trr:M419DRAFT_134862"/>
<protein>
    <submittedName>
        <fullName evidence="1">Uncharacterized protein</fullName>
    </submittedName>
</protein>
<dbReference type="EMBL" id="KI911179">
    <property type="protein sequence ID" value="ETR97017.1"/>
    <property type="molecule type" value="Genomic_DNA"/>
</dbReference>
<dbReference type="Proteomes" id="UP000024376">
    <property type="component" value="Unassembled WGS sequence"/>
</dbReference>
<reference evidence="2" key="1">
    <citation type="journal article" date="2013" name="Ind. Biotechnol.">
        <title>Comparative genomics analysis of Trichoderma reesei strains.</title>
        <authorList>
            <person name="Koike H."/>
            <person name="Aerts A."/>
            <person name="LaButti K."/>
            <person name="Grigoriev I.V."/>
            <person name="Baker S.E."/>
        </authorList>
    </citation>
    <scope>NUCLEOTIDE SEQUENCE [LARGE SCALE GENOMIC DNA]</scope>
    <source>
        <strain evidence="2">ATCC 56765 / BCRC 32924 / NRRL 11460 / Rut C-30</strain>
    </source>
</reference>
<evidence type="ECO:0000313" key="2">
    <source>
        <dbReference type="Proteomes" id="UP000024376"/>
    </source>
</evidence>
<gene>
    <name evidence="1" type="ORF">M419DRAFT_134862</name>
</gene>
<sequence>MQKIIQVGTGTGTGTGTGGVTAAETVLPRVPKAVPTQYYFLNNRRSTTKAASQCNIRCNATETPLAMLQAVLDGTDVSCSRSASGLAGIETTDWPSTGIPSTLFSIDGVQGIEGCTCREMKSLVGGLAQARARECKSGVIGSLPATALQRHSASRHPGPVPYVPPDAPSALVPRILQGTPRML</sequence>
<proteinExistence type="predicted"/>
<dbReference type="HOGENOM" id="CLU_1475364_0_0_1"/>
<name>A0A024RVX7_HYPJR</name>
<evidence type="ECO:0000313" key="1">
    <source>
        <dbReference type="EMBL" id="ETR97017.1"/>
    </source>
</evidence>
<accession>A0A024RVX7</accession>
<dbReference type="AlphaFoldDB" id="A0A024RVX7"/>
<organism evidence="1 2">
    <name type="scientific">Hypocrea jecorina (strain ATCC 56765 / BCRC 32924 / NRRL 11460 / Rut C-30)</name>
    <name type="common">Trichoderma reesei</name>
    <dbReference type="NCBI Taxonomy" id="1344414"/>
    <lineage>
        <taxon>Eukaryota</taxon>
        <taxon>Fungi</taxon>
        <taxon>Dikarya</taxon>
        <taxon>Ascomycota</taxon>
        <taxon>Pezizomycotina</taxon>
        <taxon>Sordariomycetes</taxon>
        <taxon>Hypocreomycetidae</taxon>
        <taxon>Hypocreales</taxon>
        <taxon>Hypocreaceae</taxon>
        <taxon>Trichoderma</taxon>
    </lineage>
</organism>